<evidence type="ECO:0000313" key="3">
    <source>
        <dbReference type="Proteomes" id="UP000095287"/>
    </source>
</evidence>
<evidence type="ECO:0000256" key="1">
    <source>
        <dbReference type="SAM" id="MobiDB-lite"/>
    </source>
</evidence>
<dbReference type="WBParaSite" id="L893_g24312.t1">
    <property type="protein sequence ID" value="L893_g24312.t1"/>
    <property type="gene ID" value="L893_g24312"/>
</dbReference>
<organism evidence="3 4">
    <name type="scientific">Steinernema glaseri</name>
    <dbReference type="NCBI Taxonomy" id="37863"/>
    <lineage>
        <taxon>Eukaryota</taxon>
        <taxon>Metazoa</taxon>
        <taxon>Ecdysozoa</taxon>
        <taxon>Nematoda</taxon>
        <taxon>Chromadorea</taxon>
        <taxon>Rhabditida</taxon>
        <taxon>Tylenchina</taxon>
        <taxon>Panagrolaimomorpha</taxon>
        <taxon>Strongyloidoidea</taxon>
        <taxon>Steinernematidae</taxon>
        <taxon>Steinernema</taxon>
    </lineage>
</organism>
<dbReference type="AlphaFoldDB" id="A0A1I7Z9N4"/>
<keyword evidence="2" id="KW-0812">Transmembrane</keyword>
<keyword evidence="2" id="KW-0472">Membrane</keyword>
<proteinExistence type="predicted"/>
<keyword evidence="3" id="KW-1185">Reference proteome</keyword>
<feature type="transmembrane region" description="Helical" evidence="2">
    <location>
        <begin position="110"/>
        <end position="131"/>
    </location>
</feature>
<accession>A0A1I7Z9N4</accession>
<dbReference type="Proteomes" id="UP000095287">
    <property type="component" value="Unplaced"/>
</dbReference>
<keyword evidence="2" id="KW-1133">Transmembrane helix</keyword>
<evidence type="ECO:0000313" key="4">
    <source>
        <dbReference type="WBParaSite" id="L893_g24312.t1"/>
    </source>
</evidence>
<reference evidence="4" key="1">
    <citation type="submission" date="2016-11" db="UniProtKB">
        <authorList>
            <consortium name="WormBaseParasite"/>
        </authorList>
    </citation>
    <scope>IDENTIFICATION</scope>
</reference>
<sequence>MRPKITWNSAVVDEIIGCITSYLSSSIISGTTWIVITGHTSLRSAFSAFLEYAKSVLKLTGTSPKKTEKRSNGRARKKGRKEMDIRGGARTYHPPTDNLTHERSSVRLRLVLSTFHFITFFGQAAQFIAYLRSNRSKEVIGGEKGMSSDSRMWFIVRPIETKKSASGAKKKTLEVEKEILRINSTKKKLLLDFKELLAVENQIRDICYKYIR</sequence>
<feature type="region of interest" description="Disordered" evidence="1">
    <location>
        <begin position="63"/>
        <end position="98"/>
    </location>
</feature>
<name>A0A1I7Z9N4_9BILA</name>
<protein>
    <submittedName>
        <fullName evidence="4">Reverse transcriptase</fullName>
    </submittedName>
</protein>
<evidence type="ECO:0000256" key="2">
    <source>
        <dbReference type="SAM" id="Phobius"/>
    </source>
</evidence>